<gene>
    <name evidence="8" type="ORF">F8A88_06800</name>
</gene>
<keyword evidence="2" id="KW-0349">Heme</keyword>
<feature type="signal peptide" evidence="6">
    <location>
        <begin position="1"/>
        <end position="29"/>
    </location>
</feature>
<evidence type="ECO:0000313" key="9">
    <source>
        <dbReference type="Proteomes" id="UP000438699"/>
    </source>
</evidence>
<accession>A0A6N6N4M3</accession>
<proteinExistence type="predicted"/>
<evidence type="ECO:0000259" key="7">
    <source>
        <dbReference type="Pfam" id="PF02085"/>
    </source>
</evidence>
<comment type="caution">
    <text evidence="8">The sequence shown here is derived from an EMBL/GenBank/DDBJ whole genome shotgun (WGS) entry which is preliminary data.</text>
</comment>
<evidence type="ECO:0000256" key="2">
    <source>
        <dbReference type="ARBA" id="ARBA00022617"/>
    </source>
</evidence>
<evidence type="ECO:0000256" key="1">
    <source>
        <dbReference type="ARBA" id="ARBA00022448"/>
    </source>
</evidence>
<feature type="chain" id="PRO_5026711035" evidence="6">
    <location>
        <begin position="30"/>
        <end position="158"/>
    </location>
</feature>
<dbReference type="GO" id="GO:0046872">
    <property type="term" value="F:metal ion binding"/>
    <property type="evidence" value="ECO:0007669"/>
    <property type="project" value="UniProtKB-KW"/>
</dbReference>
<dbReference type="Gene3D" id="3.90.10.10">
    <property type="entry name" value="Cytochrome C3"/>
    <property type="match status" value="2"/>
</dbReference>
<feature type="domain" description="Class III cytochrome C" evidence="7">
    <location>
        <begin position="32"/>
        <end position="110"/>
    </location>
</feature>
<dbReference type="GO" id="GO:0020037">
    <property type="term" value="F:heme binding"/>
    <property type="evidence" value="ECO:0007669"/>
    <property type="project" value="InterPro"/>
</dbReference>
<dbReference type="Pfam" id="PF02085">
    <property type="entry name" value="Cytochrom_CIII"/>
    <property type="match status" value="1"/>
</dbReference>
<dbReference type="AlphaFoldDB" id="A0A6N6N4M3"/>
<evidence type="ECO:0000256" key="3">
    <source>
        <dbReference type="ARBA" id="ARBA00022723"/>
    </source>
</evidence>
<organism evidence="8 9">
    <name type="scientific">Pseudodesulfovibrio senegalensis</name>
    <dbReference type="NCBI Taxonomy" id="1721087"/>
    <lineage>
        <taxon>Bacteria</taxon>
        <taxon>Pseudomonadati</taxon>
        <taxon>Thermodesulfobacteriota</taxon>
        <taxon>Desulfovibrionia</taxon>
        <taxon>Desulfovibrionales</taxon>
        <taxon>Desulfovibrionaceae</taxon>
    </lineage>
</organism>
<dbReference type="EMBL" id="WAIE01000002">
    <property type="protein sequence ID" value="KAB1442168.1"/>
    <property type="molecule type" value="Genomic_DNA"/>
</dbReference>
<dbReference type="InterPro" id="IPR036280">
    <property type="entry name" value="Multihaem_cyt_sf"/>
</dbReference>
<dbReference type="GO" id="GO:0009055">
    <property type="term" value="F:electron transfer activity"/>
    <property type="evidence" value="ECO:0007669"/>
    <property type="project" value="InterPro"/>
</dbReference>
<dbReference type="CDD" id="cd08168">
    <property type="entry name" value="Cytochrom_C3"/>
    <property type="match status" value="1"/>
</dbReference>
<sequence length="158" mass="17362">MKQRYIPITVIVAILAALAVAGGAMPEQAQVVPARTVMDNNGGRVIFSHRIHADEYGFECADCHHDDIGQERPVSCGSCHPKAFDETFRSEHFKAFSSEDACLRCHDDVPGETLAEEDRPDTGNIPLRADAFHAQCMDCHEENGGPYGAESCYQCHAR</sequence>
<dbReference type="SUPFAM" id="SSF48695">
    <property type="entry name" value="Multiheme cytochromes"/>
    <property type="match status" value="1"/>
</dbReference>
<keyword evidence="3" id="KW-0479">Metal-binding</keyword>
<name>A0A6N6N4M3_9BACT</name>
<evidence type="ECO:0000256" key="6">
    <source>
        <dbReference type="SAM" id="SignalP"/>
    </source>
</evidence>
<protein>
    <submittedName>
        <fullName evidence="8">Cytochrome c3 family protein</fullName>
    </submittedName>
</protein>
<keyword evidence="1" id="KW-0813">Transport</keyword>
<dbReference type="RefSeq" id="WP_151150390.1">
    <property type="nucleotide sequence ID" value="NZ_WAIE01000002.1"/>
</dbReference>
<keyword evidence="5" id="KW-0408">Iron</keyword>
<dbReference type="Proteomes" id="UP000438699">
    <property type="component" value="Unassembled WGS sequence"/>
</dbReference>
<keyword evidence="6" id="KW-0732">Signal</keyword>
<dbReference type="InterPro" id="IPR020942">
    <property type="entry name" value="Cyt_c_III_dom"/>
</dbReference>
<reference evidence="8 9" key="1">
    <citation type="journal article" date="2017" name="Int. J. Syst. Evol. Microbiol.">
        <title>Desulfovibrio senegalensis sp. nov., a mesophilic sulfate reducer isolated from marine sediment.</title>
        <authorList>
            <person name="Thioye A."/>
            <person name="Gam Z.B.A."/>
            <person name="Mbengue M."/>
            <person name="Cayol J.L."/>
            <person name="Joseph-Bartoli M."/>
            <person name="Toure-Kane C."/>
            <person name="Labat M."/>
        </authorList>
    </citation>
    <scope>NUCLEOTIDE SEQUENCE [LARGE SCALE GENOMIC DNA]</scope>
    <source>
        <strain evidence="8 9">DSM 101509</strain>
    </source>
</reference>
<evidence type="ECO:0000256" key="4">
    <source>
        <dbReference type="ARBA" id="ARBA00022982"/>
    </source>
</evidence>
<evidence type="ECO:0000256" key="5">
    <source>
        <dbReference type="ARBA" id="ARBA00023004"/>
    </source>
</evidence>
<keyword evidence="4" id="KW-0249">Electron transport</keyword>
<dbReference type="OrthoDB" id="9807368at2"/>
<evidence type="ECO:0000313" key="8">
    <source>
        <dbReference type="EMBL" id="KAB1442168.1"/>
    </source>
</evidence>
<keyword evidence="9" id="KW-1185">Reference proteome</keyword>